<sequence length="89" mass="9590">MTTDSTSEAEMSAAVEAAQKVVDTVTSWDYSATDEKIEDKLSEGLREAGVSLPDSERDRLLDEIAALKQDETAGTPQVQEAWPTSAESV</sequence>
<evidence type="ECO:0000256" key="1">
    <source>
        <dbReference type="SAM" id="MobiDB-lite"/>
    </source>
</evidence>
<dbReference type="RefSeq" id="WP_377820060.1">
    <property type="nucleotide sequence ID" value="NZ_JBHSWJ010000002.1"/>
</dbReference>
<reference evidence="3" key="1">
    <citation type="journal article" date="2019" name="Int. J. Syst. Evol. Microbiol.">
        <title>The Global Catalogue of Microorganisms (GCM) 10K type strain sequencing project: providing services to taxonomists for standard genome sequencing and annotation.</title>
        <authorList>
            <consortium name="The Broad Institute Genomics Platform"/>
            <consortium name="The Broad Institute Genome Sequencing Center for Infectious Disease"/>
            <person name="Wu L."/>
            <person name="Ma J."/>
        </authorList>
    </citation>
    <scope>NUCLEOTIDE SEQUENCE [LARGE SCALE GENOMIC DNA]</scope>
    <source>
        <strain evidence="3">NBRC 106593</strain>
    </source>
</reference>
<accession>A0ABW2ANC5</accession>
<organism evidence="2 3">
    <name type="scientific">Branchiibius cervicis</name>
    <dbReference type="NCBI Taxonomy" id="908252"/>
    <lineage>
        <taxon>Bacteria</taxon>
        <taxon>Bacillati</taxon>
        <taxon>Actinomycetota</taxon>
        <taxon>Actinomycetes</taxon>
        <taxon>Micrococcales</taxon>
        <taxon>Dermacoccaceae</taxon>
        <taxon>Branchiibius</taxon>
    </lineage>
</organism>
<name>A0ABW2ANC5_9MICO</name>
<proteinExistence type="predicted"/>
<dbReference type="Proteomes" id="UP001596356">
    <property type="component" value="Unassembled WGS sequence"/>
</dbReference>
<comment type="caution">
    <text evidence="2">The sequence shown here is derived from an EMBL/GenBank/DDBJ whole genome shotgun (WGS) entry which is preliminary data.</text>
</comment>
<feature type="region of interest" description="Disordered" evidence="1">
    <location>
        <begin position="67"/>
        <end position="89"/>
    </location>
</feature>
<evidence type="ECO:0000313" key="2">
    <source>
        <dbReference type="EMBL" id="MFC6712588.1"/>
    </source>
</evidence>
<evidence type="ECO:0000313" key="3">
    <source>
        <dbReference type="Proteomes" id="UP001596356"/>
    </source>
</evidence>
<keyword evidence="3" id="KW-1185">Reference proteome</keyword>
<protein>
    <submittedName>
        <fullName evidence="2">Uncharacterized protein</fullName>
    </submittedName>
</protein>
<dbReference type="EMBL" id="JBHSWJ010000002">
    <property type="protein sequence ID" value="MFC6712588.1"/>
    <property type="molecule type" value="Genomic_DNA"/>
</dbReference>
<gene>
    <name evidence="2" type="ORF">ACFQBT_01460</name>
</gene>